<dbReference type="InterPro" id="IPR001211">
    <property type="entry name" value="PLA2"/>
</dbReference>
<feature type="binding site" evidence="5">
    <location>
        <position position="94"/>
    </location>
    <ligand>
        <name>Ca(2+)</name>
        <dbReference type="ChEBI" id="CHEBI:29108"/>
    </ligand>
</feature>
<dbReference type="SUPFAM" id="SSF48619">
    <property type="entry name" value="Phospholipase A2, PLA2"/>
    <property type="match status" value="1"/>
</dbReference>
<dbReference type="OrthoDB" id="5841574at2759"/>
<dbReference type="SMR" id="B0WT10"/>
<gene>
    <name evidence="12" type="primary">6042766</name>
    <name evidence="11" type="ORF">CpipJ_CPIJ010429</name>
</gene>
<dbReference type="GO" id="GO:0050482">
    <property type="term" value="P:arachidonate secretion"/>
    <property type="evidence" value="ECO:0007669"/>
    <property type="project" value="InterPro"/>
</dbReference>
<feature type="active site" evidence="4">
    <location>
        <position position="144"/>
    </location>
</feature>
<dbReference type="InParanoid" id="B0WT10"/>
<dbReference type="PRINTS" id="PR00389">
    <property type="entry name" value="PHPHLIPASEA2"/>
</dbReference>
<dbReference type="GO" id="GO:0005509">
    <property type="term" value="F:calcium ion binding"/>
    <property type="evidence" value="ECO:0007669"/>
    <property type="project" value="InterPro"/>
</dbReference>
<dbReference type="PANTHER" id="PTHR11716">
    <property type="entry name" value="PHOSPHOLIPASE A2 FAMILY MEMBER"/>
    <property type="match status" value="1"/>
</dbReference>
<feature type="region of interest" description="Disordered" evidence="9">
    <location>
        <begin position="20"/>
        <end position="44"/>
    </location>
</feature>
<evidence type="ECO:0000256" key="4">
    <source>
        <dbReference type="PIRSR" id="PIRSR601211-1"/>
    </source>
</evidence>
<feature type="disulfide bond" evidence="6">
    <location>
        <begin position="89"/>
        <end position="150"/>
    </location>
</feature>
<evidence type="ECO:0000256" key="2">
    <source>
        <dbReference type="ARBA" id="ARBA00022525"/>
    </source>
</evidence>
<feature type="binding site" evidence="5">
    <location>
        <position position="75"/>
    </location>
    <ligand>
        <name>Ca(2+)</name>
        <dbReference type="ChEBI" id="CHEBI:29108"/>
    </ligand>
</feature>
<sequence length="178" mass="20094">MIFGKGALVTVLLRKEGKQGSHRNETDITETGLIDGSPQSREGRSKRGVYNLYSMIKCSTGCDPIIYKGYGCYCGFLGSGQALDGIDRCCKMHDYCYTTARCPMFLEYFVPYLWKCYRGRPLCAVDHGEWGGPDSCAARLCHCDLSLSKCLRRYHCPRKRNVCTTSPLRLLQNLVMVF</sequence>
<comment type="catalytic activity">
    <reaction evidence="8">
        <text>a 1,2-diacyl-sn-glycero-3-phosphocholine + H2O = a 1-acyl-sn-glycero-3-phosphocholine + a fatty acid + H(+)</text>
        <dbReference type="Rhea" id="RHEA:15801"/>
        <dbReference type="ChEBI" id="CHEBI:15377"/>
        <dbReference type="ChEBI" id="CHEBI:15378"/>
        <dbReference type="ChEBI" id="CHEBI:28868"/>
        <dbReference type="ChEBI" id="CHEBI:57643"/>
        <dbReference type="ChEBI" id="CHEBI:58168"/>
        <dbReference type="EC" id="3.1.1.4"/>
    </reaction>
</comment>
<keyword evidence="2 8" id="KW-0964">Secreted</keyword>
<feature type="domain" description="Phospholipase A2-like central" evidence="10">
    <location>
        <begin position="48"/>
        <end position="169"/>
    </location>
</feature>
<evidence type="ECO:0000256" key="7">
    <source>
        <dbReference type="RuleBase" id="RU003654"/>
    </source>
</evidence>
<feature type="disulfide bond" evidence="6">
    <location>
        <begin position="96"/>
        <end position="143"/>
    </location>
</feature>
<feature type="disulfide bond" evidence="6">
    <location>
        <begin position="123"/>
        <end position="141"/>
    </location>
</feature>
<dbReference type="OMA" id="ASCQHSK"/>
<evidence type="ECO:0000313" key="11">
    <source>
        <dbReference type="EMBL" id="EDS34147.1"/>
    </source>
</evidence>
<dbReference type="VEuPathDB" id="VectorBase:CQUJHB007945"/>
<feature type="active site" evidence="4">
    <location>
        <position position="93"/>
    </location>
</feature>
<dbReference type="PROSITE" id="PS00118">
    <property type="entry name" value="PA2_HIS"/>
    <property type="match status" value="1"/>
</dbReference>
<evidence type="ECO:0000256" key="5">
    <source>
        <dbReference type="PIRSR" id="PIRSR601211-2"/>
    </source>
</evidence>
<dbReference type="CDD" id="cd00125">
    <property type="entry name" value="PLA2c"/>
    <property type="match status" value="1"/>
</dbReference>
<evidence type="ECO:0000256" key="9">
    <source>
        <dbReference type="SAM" id="MobiDB-lite"/>
    </source>
</evidence>
<dbReference type="SMART" id="SM00085">
    <property type="entry name" value="PA2c"/>
    <property type="match status" value="1"/>
</dbReference>
<organism>
    <name type="scientific">Culex quinquefasciatus</name>
    <name type="common">Southern house mosquito</name>
    <name type="synonym">Culex pungens</name>
    <dbReference type="NCBI Taxonomy" id="7176"/>
    <lineage>
        <taxon>Eukaryota</taxon>
        <taxon>Metazoa</taxon>
        <taxon>Ecdysozoa</taxon>
        <taxon>Arthropoda</taxon>
        <taxon>Hexapoda</taxon>
        <taxon>Insecta</taxon>
        <taxon>Pterygota</taxon>
        <taxon>Neoptera</taxon>
        <taxon>Endopterygota</taxon>
        <taxon>Diptera</taxon>
        <taxon>Nematocera</taxon>
        <taxon>Culicoidea</taxon>
        <taxon>Culicidae</taxon>
        <taxon>Culicinae</taxon>
        <taxon>Culicini</taxon>
        <taxon>Culex</taxon>
        <taxon>Culex</taxon>
    </lineage>
</organism>
<dbReference type="EMBL" id="DS232079">
    <property type="protein sequence ID" value="EDS34147.1"/>
    <property type="molecule type" value="Genomic_DNA"/>
</dbReference>
<dbReference type="VEuPathDB" id="VectorBase:CPIJ010429"/>
<name>B0WT10_CULQU</name>
<evidence type="ECO:0000313" key="12">
    <source>
        <dbReference type="EnsemblMetazoa" id="CPIJ010429-PA"/>
    </source>
</evidence>
<feature type="disulfide bond" evidence="6">
    <location>
        <begin position="74"/>
        <end position="90"/>
    </location>
</feature>
<dbReference type="GO" id="GO:0004623">
    <property type="term" value="F:phospholipase A2 activity"/>
    <property type="evidence" value="ECO:0007669"/>
    <property type="project" value="UniProtKB-EC"/>
</dbReference>
<keyword evidence="13" id="KW-1185">Reference proteome</keyword>
<accession>B0WT10</accession>
<evidence type="ECO:0000256" key="3">
    <source>
        <dbReference type="ARBA" id="ARBA00023157"/>
    </source>
</evidence>
<comment type="subcellular location">
    <subcellularLocation>
        <location evidence="1 8">Secreted</location>
    </subcellularLocation>
</comment>
<comment type="cofactor">
    <cofactor evidence="5">
        <name>Ca(2+)</name>
        <dbReference type="ChEBI" id="CHEBI:29108"/>
    </cofactor>
    <text evidence="5">Binds 1 Ca(2+) ion per subunit.</text>
</comment>
<dbReference type="GO" id="GO:0016042">
    <property type="term" value="P:lipid catabolic process"/>
    <property type="evidence" value="ECO:0007669"/>
    <property type="project" value="InterPro"/>
</dbReference>
<keyword evidence="3 6" id="KW-1015">Disulfide bond</keyword>
<dbReference type="InterPro" id="IPR036444">
    <property type="entry name" value="PLipase_A2_dom_sf"/>
</dbReference>
<keyword evidence="8" id="KW-0443">Lipid metabolism</keyword>
<dbReference type="InterPro" id="IPR016090">
    <property type="entry name" value="PLA2-like_dom"/>
</dbReference>
<dbReference type="GO" id="GO:0005576">
    <property type="term" value="C:extracellular region"/>
    <property type="evidence" value="ECO:0007669"/>
    <property type="project" value="UniProtKB-SubCell"/>
</dbReference>
<dbReference type="HOGENOM" id="CLU_090683_0_1_1"/>
<dbReference type="InterPro" id="IPR033112">
    <property type="entry name" value="PLA2_Asp_AS"/>
</dbReference>
<evidence type="ECO:0000259" key="10">
    <source>
        <dbReference type="SMART" id="SM00085"/>
    </source>
</evidence>
<dbReference type="KEGG" id="cqu:CpipJ_CPIJ010429"/>
<evidence type="ECO:0000256" key="1">
    <source>
        <dbReference type="ARBA" id="ARBA00004613"/>
    </source>
</evidence>
<comment type="similarity">
    <text evidence="7">Belongs to the phospholipase A2 family.</text>
</comment>
<dbReference type="Gene3D" id="1.20.90.10">
    <property type="entry name" value="Phospholipase A2 domain"/>
    <property type="match status" value="1"/>
</dbReference>
<feature type="binding site" evidence="5">
    <location>
        <position position="73"/>
    </location>
    <ligand>
        <name>Ca(2+)</name>
        <dbReference type="ChEBI" id="CHEBI:29108"/>
    </ligand>
</feature>
<dbReference type="STRING" id="7176.B0WT10"/>
<dbReference type="EC" id="3.1.1.4" evidence="8"/>
<dbReference type="EnsemblMetazoa" id="CPIJ010429-RA">
    <property type="protein sequence ID" value="CPIJ010429-PA"/>
    <property type="gene ID" value="CPIJ010429"/>
</dbReference>
<dbReference type="Pfam" id="PF00068">
    <property type="entry name" value="Phospholip_A2_1"/>
    <property type="match status" value="1"/>
</dbReference>
<dbReference type="PANTHER" id="PTHR11716:SF107">
    <property type="entry name" value="PHOSPHOLIPASE A2"/>
    <property type="match status" value="1"/>
</dbReference>
<dbReference type="Proteomes" id="UP000002320">
    <property type="component" value="Unassembled WGS sequence"/>
</dbReference>
<protein>
    <recommendedName>
        <fullName evidence="8">Phospholipase A2</fullName>
        <ecNumber evidence="8">3.1.1.4</ecNumber>
    </recommendedName>
</protein>
<reference evidence="12" key="2">
    <citation type="submission" date="2021-02" db="UniProtKB">
        <authorList>
            <consortium name="EnsemblMetazoa"/>
        </authorList>
    </citation>
    <scope>IDENTIFICATION</scope>
    <source>
        <strain evidence="12">JHB</strain>
    </source>
</reference>
<proteinExistence type="inferred from homology"/>
<evidence type="ECO:0000313" key="13">
    <source>
        <dbReference type="Proteomes" id="UP000002320"/>
    </source>
</evidence>
<keyword evidence="5" id="KW-0479">Metal-binding</keyword>
<keyword evidence="5 8" id="KW-0106">Calcium</keyword>
<dbReference type="AlphaFoldDB" id="B0WT10"/>
<keyword evidence="8" id="KW-0378">Hydrolase</keyword>
<dbReference type="InterPro" id="IPR033113">
    <property type="entry name" value="PLA2_histidine"/>
</dbReference>
<evidence type="ECO:0000256" key="8">
    <source>
        <dbReference type="RuleBase" id="RU361236"/>
    </source>
</evidence>
<evidence type="ECO:0000256" key="6">
    <source>
        <dbReference type="PIRSR" id="PIRSR601211-3"/>
    </source>
</evidence>
<dbReference type="PROSITE" id="PS00119">
    <property type="entry name" value="PA2_ASP"/>
    <property type="match status" value="1"/>
</dbReference>
<dbReference type="eggNOG" id="KOG4087">
    <property type="taxonomic scope" value="Eukaryota"/>
</dbReference>
<reference evidence="11" key="1">
    <citation type="submission" date="2007-03" db="EMBL/GenBank/DDBJ databases">
        <title>Annotation of Culex pipiens quinquefasciatus.</title>
        <authorList>
            <consortium name="The Broad Institute Genome Sequencing Platform"/>
            <person name="Atkinson P.W."/>
            <person name="Hemingway J."/>
            <person name="Christensen B.M."/>
            <person name="Higgs S."/>
            <person name="Kodira C."/>
            <person name="Hannick L."/>
            <person name="Megy K."/>
            <person name="O'Leary S."/>
            <person name="Pearson M."/>
            <person name="Haas B.J."/>
            <person name="Mauceli E."/>
            <person name="Wortman J.R."/>
            <person name="Lee N.H."/>
            <person name="Guigo R."/>
            <person name="Stanke M."/>
            <person name="Alvarado L."/>
            <person name="Amedeo P."/>
            <person name="Antoine C.H."/>
            <person name="Arensburger P."/>
            <person name="Bidwell S.L."/>
            <person name="Crawford M."/>
            <person name="Camaro F."/>
            <person name="Devon K."/>
            <person name="Engels R."/>
            <person name="Hammond M."/>
            <person name="Howarth C."/>
            <person name="Koehrsen M."/>
            <person name="Lawson D."/>
            <person name="Montgomery P."/>
            <person name="Nene V."/>
            <person name="Nusbaum C."/>
            <person name="Puiu D."/>
            <person name="Romero-Severson J."/>
            <person name="Severson D.W."/>
            <person name="Shumway M."/>
            <person name="Sisk P."/>
            <person name="Stolte C."/>
            <person name="Zeng Q."/>
            <person name="Eisenstadt E."/>
            <person name="Fraser-Liggett C."/>
            <person name="Strausberg R."/>
            <person name="Galagan J."/>
            <person name="Birren B."/>
            <person name="Collins F.H."/>
        </authorList>
    </citation>
    <scope>NUCLEOTIDE SEQUENCE [LARGE SCALE GENOMIC DNA]</scope>
    <source>
        <strain evidence="11">JHB</strain>
    </source>
</reference>
<dbReference type="GO" id="GO:0006644">
    <property type="term" value="P:phospholipid metabolic process"/>
    <property type="evidence" value="ECO:0007669"/>
    <property type="project" value="InterPro"/>
</dbReference>